<evidence type="ECO:0000313" key="1">
    <source>
        <dbReference type="EMBL" id="QSS65669.1"/>
    </source>
</evidence>
<name>A0A8A1MID9_AJECA</name>
<sequence>MENVKYNNDRNIYRDKLEGVSKIKKEIFRTVSASELEISTDGNHLIDFRDLLIALKKRLSPRTADRQYEVRQKYQNLQKVPKQVARCLDTEKEIKHSGIDGNYDIWKDFFCANIPIDNPYVTVRKREIEIGGKEDFSFADVVNDFRSKYRKNGIYQARTSCVQSYYLEW</sequence>
<dbReference type="AlphaFoldDB" id="A0A8A1MID9"/>
<protein>
    <submittedName>
        <fullName evidence="1">Uncharacterized protein</fullName>
    </submittedName>
</protein>
<gene>
    <name evidence="1" type="ORF">I7I51_06517</name>
</gene>
<proteinExistence type="predicted"/>
<dbReference type="OrthoDB" id="4187030at2759"/>
<reference evidence="1" key="1">
    <citation type="submission" date="2021-01" db="EMBL/GenBank/DDBJ databases">
        <title>Chromosome-level genome assembly of a human fungal pathogen reveals clustering of transcriptionally co-regulated genes.</title>
        <authorList>
            <person name="Voorhies M."/>
            <person name="Cohen S."/>
            <person name="Shea T.P."/>
            <person name="Petrus S."/>
            <person name="Munoz J.F."/>
            <person name="Poplawski S."/>
            <person name="Goldman W.E."/>
            <person name="Michael T."/>
            <person name="Cuomo C.A."/>
            <person name="Sil A."/>
            <person name="Beyhan S."/>
        </authorList>
    </citation>
    <scope>NUCLEOTIDE SEQUENCE</scope>
    <source>
        <strain evidence="1">WU24</strain>
    </source>
</reference>
<dbReference type="VEuPathDB" id="FungiDB:I7I51_06517"/>
<evidence type="ECO:0000313" key="2">
    <source>
        <dbReference type="Proteomes" id="UP000663671"/>
    </source>
</evidence>
<dbReference type="Proteomes" id="UP000663671">
    <property type="component" value="Chromosome 3"/>
</dbReference>
<dbReference type="EMBL" id="CP069115">
    <property type="protein sequence ID" value="QSS65669.1"/>
    <property type="molecule type" value="Genomic_DNA"/>
</dbReference>
<organism evidence="1 2">
    <name type="scientific">Ajellomyces capsulatus</name>
    <name type="common">Darling's disease fungus</name>
    <name type="synonym">Histoplasma capsulatum</name>
    <dbReference type="NCBI Taxonomy" id="5037"/>
    <lineage>
        <taxon>Eukaryota</taxon>
        <taxon>Fungi</taxon>
        <taxon>Dikarya</taxon>
        <taxon>Ascomycota</taxon>
        <taxon>Pezizomycotina</taxon>
        <taxon>Eurotiomycetes</taxon>
        <taxon>Eurotiomycetidae</taxon>
        <taxon>Onygenales</taxon>
        <taxon>Ajellomycetaceae</taxon>
        <taxon>Histoplasma</taxon>
    </lineage>
</organism>
<accession>A0A8A1MID9</accession>